<dbReference type="Proteomes" id="UP000188929">
    <property type="component" value="Unassembled WGS sequence"/>
</dbReference>
<proteinExistence type="predicted"/>
<dbReference type="SUPFAM" id="SSF46689">
    <property type="entry name" value="Homeodomain-like"/>
    <property type="match status" value="1"/>
</dbReference>
<dbReference type="PANTHER" id="PTHR30055:SF242">
    <property type="entry name" value="HTH-TYPE TRANSCRIPTIONAL REPRESSOR KSTR"/>
    <property type="match status" value="1"/>
</dbReference>
<sequence>MSEAVTSATTPPSPKGVPAATATPSQQARRERMLTAAIALASRGGYDEVQMREVAEQAGVALGTLYRYFPSKVHLLASALARHLSGLRDAVLPQPAGSEDPATRVLAMMNRMVDELGRDRLVAEALIQAMTLASATVGTEIDDVDEAMIGLIGVAAFGPDHIVDDRDKLITNIIGKVFLSDLRYWLGDRMTLDGVRASLADTVTVVLAGQRALSS</sequence>
<dbReference type="PRINTS" id="PR00455">
    <property type="entry name" value="HTHTETR"/>
</dbReference>
<feature type="compositionally biased region" description="Polar residues" evidence="3">
    <location>
        <begin position="1"/>
        <end position="10"/>
    </location>
</feature>
<dbReference type="PROSITE" id="PS50977">
    <property type="entry name" value="HTH_TETR_2"/>
    <property type="match status" value="1"/>
</dbReference>
<accession>A0A1V2IJI6</accession>
<keyword evidence="6" id="KW-1185">Reference proteome</keyword>
<dbReference type="EMBL" id="MOMC01000007">
    <property type="protein sequence ID" value="ONH33160.1"/>
    <property type="molecule type" value="Genomic_DNA"/>
</dbReference>
<protein>
    <submittedName>
        <fullName evidence="5">TetR family transcriptional regulator</fullName>
    </submittedName>
</protein>
<evidence type="ECO:0000256" key="2">
    <source>
        <dbReference type="PROSITE-ProRule" id="PRU00335"/>
    </source>
</evidence>
<gene>
    <name evidence="5" type="ORF">BL253_02955</name>
</gene>
<dbReference type="Pfam" id="PF00440">
    <property type="entry name" value="TetR_N"/>
    <property type="match status" value="1"/>
</dbReference>
<dbReference type="STRING" id="1834516.BL253_02955"/>
<keyword evidence="1 2" id="KW-0238">DNA-binding</keyword>
<dbReference type="InterPro" id="IPR041642">
    <property type="entry name" value="KstR_C"/>
</dbReference>
<name>A0A1V2IJI6_9ACTN</name>
<dbReference type="RefSeq" id="WP_076813397.1">
    <property type="nucleotide sequence ID" value="NZ_MOMC01000007.1"/>
</dbReference>
<dbReference type="AlphaFoldDB" id="A0A1V2IJI6"/>
<dbReference type="GO" id="GO:0000976">
    <property type="term" value="F:transcription cis-regulatory region binding"/>
    <property type="evidence" value="ECO:0007669"/>
    <property type="project" value="TreeGrafter"/>
</dbReference>
<evidence type="ECO:0000259" key="4">
    <source>
        <dbReference type="PROSITE" id="PS50977"/>
    </source>
</evidence>
<reference evidence="6" key="1">
    <citation type="submission" date="2016-10" db="EMBL/GenBank/DDBJ databases">
        <title>Frankia sp. NRRL B-16386 Genome sequencing.</title>
        <authorList>
            <person name="Ghodhbane-Gtari F."/>
            <person name="Swanson E."/>
            <person name="Gueddou A."/>
            <person name="Hezbri K."/>
            <person name="Ktari K."/>
            <person name="Nouioui I."/>
            <person name="Morris K."/>
            <person name="Simpson S."/>
            <person name="Abebe-Akele F."/>
            <person name="Thomas K."/>
            <person name="Gtari M."/>
            <person name="Tisa L.S."/>
        </authorList>
    </citation>
    <scope>NUCLEOTIDE SEQUENCE [LARGE SCALE GENOMIC DNA]</scope>
    <source>
        <strain evidence="6">NRRL B-16386</strain>
    </source>
</reference>
<comment type="caution">
    <text evidence="5">The sequence shown here is derived from an EMBL/GenBank/DDBJ whole genome shotgun (WGS) entry which is preliminary data.</text>
</comment>
<dbReference type="InterPro" id="IPR001647">
    <property type="entry name" value="HTH_TetR"/>
</dbReference>
<dbReference type="InterPro" id="IPR009057">
    <property type="entry name" value="Homeodomain-like_sf"/>
</dbReference>
<dbReference type="GO" id="GO:0003700">
    <property type="term" value="F:DNA-binding transcription factor activity"/>
    <property type="evidence" value="ECO:0007669"/>
    <property type="project" value="TreeGrafter"/>
</dbReference>
<dbReference type="OrthoDB" id="4537491at2"/>
<evidence type="ECO:0000313" key="5">
    <source>
        <dbReference type="EMBL" id="ONH33160.1"/>
    </source>
</evidence>
<dbReference type="Gene3D" id="1.10.357.10">
    <property type="entry name" value="Tetracycline Repressor, domain 2"/>
    <property type="match status" value="1"/>
</dbReference>
<dbReference type="InterPro" id="IPR050109">
    <property type="entry name" value="HTH-type_TetR-like_transc_reg"/>
</dbReference>
<evidence type="ECO:0000313" key="6">
    <source>
        <dbReference type="Proteomes" id="UP000188929"/>
    </source>
</evidence>
<dbReference type="PANTHER" id="PTHR30055">
    <property type="entry name" value="HTH-TYPE TRANSCRIPTIONAL REGULATOR RUTR"/>
    <property type="match status" value="1"/>
</dbReference>
<feature type="region of interest" description="Disordered" evidence="3">
    <location>
        <begin position="1"/>
        <end position="28"/>
    </location>
</feature>
<evidence type="ECO:0000256" key="1">
    <source>
        <dbReference type="ARBA" id="ARBA00023125"/>
    </source>
</evidence>
<dbReference type="Pfam" id="PF17925">
    <property type="entry name" value="TetR_C_20"/>
    <property type="match status" value="1"/>
</dbReference>
<feature type="DNA-binding region" description="H-T-H motif" evidence="2">
    <location>
        <begin position="50"/>
        <end position="69"/>
    </location>
</feature>
<feature type="domain" description="HTH tetR-type" evidence="4">
    <location>
        <begin position="27"/>
        <end position="87"/>
    </location>
</feature>
<evidence type="ECO:0000256" key="3">
    <source>
        <dbReference type="SAM" id="MobiDB-lite"/>
    </source>
</evidence>
<organism evidence="5 6">
    <name type="scientific">Pseudofrankia asymbiotica</name>
    <dbReference type="NCBI Taxonomy" id="1834516"/>
    <lineage>
        <taxon>Bacteria</taxon>
        <taxon>Bacillati</taxon>
        <taxon>Actinomycetota</taxon>
        <taxon>Actinomycetes</taxon>
        <taxon>Frankiales</taxon>
        <taxon>Frankiaceae</taxon>
        <taxon>Pseudofrankia</taxon>
    </lineage>
</organism>